<evidence type="ECO:0000313" key="1">
    <source>
        <dbReference type="EMBL" id="KAK0513295.1"/>
    </source>
</evidence>
<protein>
    <recommendedName>
        <fullName evidence="3">HET domain protein</fullName>
    </recommendedName>
</protein>
<evidence type="ECO:0008006" key="3">
    <source>
        <dbReference type="Google" id="ProtNLM"/>
    </source>
</evidence>
<dbReference type="PANTHER" id="PTHR39596:SF4">
    <property type="entry name" value="HET DOMAIN PROTEIN (AFU_ORTHOLOGUE AFUA_3G03140)-RELATED"/>
    <property type="match status" value="1"/>
</dbReference>
<proteinExistence type="predicted"/>
<accession>A0AA39R1X3</accession>
<gene>
    <name evidence="1" type="ORF">JMJ35_004281</name>
</gene>
<dbReference type="AlphaFoldDB" id="A0AA39R1X3"/>
<name>A0AA39R1X3_9LECA</name>
<organism evidence="1 2">
    <name type="scientific">Cladonia borealis</name>
    <dbReference type="NCBI Taxonomy" id="184061"/>
    <lineage>
        <taxon>Eukaryota</taxon>
        <taxon>Fungi</taxon>
        <taxon>Dikarya</taxon>
        <taxon>Ascomycota</taxon>
        <taxon>Pezizomycotina</taxon>
        <taxon>Lecanoromycetes</taxon>
        <taxon>OSLEUM clade</taxon>
        <taxon>Lecanoromycetidae</taxon>
        <taxon>Lecanorales</taxon>
        <taxon>Lecanorineae</taxon>
        <taxon>Cladoniaceae</taxon>
        <taxon>Cladonia</taxon>
    </lineage>
</organism>
<keyword evidence="2" id="KW-1185">Reference proteome</keyword>
<dbReference type="EMBL" id="JAFEKC020000008">
    <property type="protein sequence ID" value="KAK0513295.1"/>
    <property type="molecule type" value="Genomic_DNA"/>
</dbReference>
<comment type="caution">
    <text evidence="1">The sequence shown here is derived from an EMBL/GenBank/DDBJ whole genome shotgun (WGS) entry which is preliminary data.</text>
</comment>
<evidence type="ECO:0000313" key="2">
    <source>
        <dbReference type="Proteomes" id="UP001166286"/>
    </source>
</evidence>
<reference evidence="1" key="1">
    <citation type="submission" date="2023-03" db="EMBL/GenBank/DDBJ databases">
        <title>Complete genome of Cladonia borealis.</title>
        <authorList>
            <person name="Park H."/>
        </authorList>
    </citation>
    <scope>NUCLEOTIDE SEQUENCE</scope>
    <source>
        <strain evidence="1">ANT050790</strain>
    </source>
</reference>
<dbReference type="Proteomes" id="UP001166286">
    <property type="component" value="Unassembled WGS sequence"/>
</dbReference>
<sequence>MTSSLSPGPDTFTLERLRAVWQKGQSEEFRYRTFAPVEYDANNDLKHKRHFCLKLHASVEDPVHHVERLHAVFDSFRSTKTPTGFPADLVVDYAYNPLCRLPARPPDILEALLPKNLDTSALNGYLTHHVHDEPTLGCTVSSHWDHLQVVAAVDTTTLHSALGLAWESKKVNGRPLFAIGPEFVNAIAGLLRLTFRLSSENASTDAKRGWVVVRAFLWTVWQRALMLSLWWRMKGHLDNGYNAVETGINVLGLACVPDIFTQRLSQLSYDHKLTPYMCNWAYEHLRNDRAAATTDLRRFHWCYNSLFEGMEARCLDSQKQCEGGSPENCQRFRGAVVADNKNLRYCTVSERTLAISHVWSHGQGGRPDTTGFNACLHKRFKKLASIFGCDSYWMDTPCIPNEKALRAECINNINRIFSLSKVTLVCDRDIMGIEISDLTMDLQESVLATLLVCDWNLRAWTLLEAMRGRQNIHLLCKGNQVLSVKNILKNVHEYGRIDLVILLLTCQHLLPQEPYEEFELFGEIWETLEEDRMMHLGFINLAEASILLSHRHLSRDGDDVVIWSLLANEKAINNVVELWKSHIGHKLHTGFLMSSSPRLQGHRGLTWAPSCPSLRQQLCQISNGTPYYLAYDGLGTRKGTITSEGLQAQWLVHRFDLSSVQCKLRFPVNVANASRKLQGCTHGAFLRPAPNPGPRHVPAPYLGKASNPLVAVCGSNDGRCWEWRGVFEWANGDPLPDLNTYGRKSDDPPMDFLGEDILLV</sequence>
<dbReference type="PANTHER" id="PTHR39596">
    <property type="match status" value="1"/>
</dbReference>